<dbReference type="OrthoDB" id="9390935at2759"/>
<evidence type="ECO:0000313" key="1">
    <source>
        <dbReference type="EMBL" id="VDI38609.1"/>
    </source>
</evidence>
<name>A0A8B6EUV0_MYTGA</name>
<organism evidence="1 2">
    <name type="scientific">Mytilus galloprovincialis</name>
    <name type="common">Mediterranean mussel</name>
    <dbReference type="NCBI Taxonomy" id="29158"/>
    <lineage>
        <taxon>Eukaryota</taxon>
        <taxon>Metazoa</taxon>
        <taxon>Spiralia</taxon>
        <taxon>Lophotrochozoa</taxon>
        <taxon>Mollusca</taxon>
        <taxon>Bivalvia</taxon>
        <taxon>Autobranchia</taxon>
        <taxon>Pteriomorphia</taxon>
        <taxon>Mytilida</taxon>
        <taxon>Mytiloidea</taxon>
        <taxon>Mytilidae</taxon>
        <taxon>Mytilinae</taxon>
        <taxon>Mytilus</taxon>
    </lineage>
</organism>
<proteinExistence type="predicted"/>
<dbReference type="PANTHER" id="PTHR33395">
    <property type="entry name" value="TRANSCRIPTASE, PUTATIVE-RELATED-RELATED"/>
    <property type="match status" value="1"/>
</dbReference>
<protein>
    <recommendedName>
        <fullName evidence="3">Reverse transcriptase domain-containing protein</fullName>
    </recommendedName>
</protein>
<dbReference type="PANTHER" id="PTHR33395:SF22">
    <property type="entry name" value="REVERSE TRANSCRIPTASE DOMAIN-CONTAINING PROTEIN"/>
    <property type="match status" value="1"/>
</dbReference>
<dbReference type="Proteomes" id="UP000596742">
    <property type="component" value="Unassembled WGS sequence"/>
</dbReference>
<keyword evidence="2" id="KW-1185">Reference proteome</keyword>
<dbReference type="GO" id="GO:0007508">
    <property type="term" value="P:larval heart development"/>
    <property type="evidence" value="ECO:0007669"/>
    <property type="project" value="TreeGrafter"/>
</dbReference>
<reference evidence="1" key="1">
    <citation type="submission" date="2018-11" db="EMBL/GenBank/DDBJ databases">
        <authorList>
            <person name="Alioto T."/>
            <person name="Alioto T."/>
        </authorList>
    </citation>
    <scope>NUCLEOTIDE SEQUENCE</scope>
</reference>
<dbReference type="AlphaFoldDB" id="A0A8B6EUV0"/>
<dbReference type="GO" id="GO:0031012">
    <property type="term" value="C:extracellular matrix"/>
    <property type="evidence" value="ECO:0007669"/>
    <property type="project" value="TreeGrafter"/>
</dbReference>
<evidence type="ECO:0008006" key="3">
    <source>
        <dbReference type="Google" id="ProtNLM"/>
    </source>
</evidence>
<evidence type="ECO:0000313" key="2">
    <source>
        <dbReference type="Proteomes" id="UP000596742"/>
    </source>
</evidence>
<dbReference type="EMBL" id="UYJE01005606">
    <property type="protein sequence ID" value="VDI38609.1"/>
    <property type="molecule type" value="Genomic_DNA"/>
</dbReference>
<accession>A0A8B6EUV0</accession>
<sequence>METGRVPDDWRTTTFTAAYTNGQKYIQANYRPTSITCICCKIIEHIVTSHIMKHAEAVNILYPLQHGFRSKRFCETGKTNSWLDAFLTNRAQVVAVEGEQSDKGNVES</sequence>
<dbReference type="GO" id="GO:0061343">
    <property type="term" value="P:cell adhesion involved in heart morphogenesis"/>
    <property type="evidence" value="ECO:0007669"/>
    <property type="project" value="TreeGrafter"/>
</dbReference>
<gene>
    <name evidence="1" type="ORF">MGAL_10B004648</name>
</gene>
<comment type="caution">
    <text evidence="1">The sequence shown here is derived from an EMBL/GenBank/DDBJ whole genome shotgun (WGS) entry which is preliminary data.</text>
</comment>